<evidence type="ECO:0000313" key="1">
    <source>
        <dbReference type="EMBL" id="CAH6720088.1"/>
    </source>
</evidence>
<dbReference type="Proteomes" id="UP001152531">
    <property type="component" value="Unassembled WGS sequence"/>
</dbReference>
<proteinExistence type="predicted"/>
<evidence type="ECO:0000313" key="2">
    <source>
        <dbReference type="Proteomes" id="UP001152531"/>
    </source>
</evidence>
<gene>
    <name evidence="1" type="ORF">CLIB1444_03S04126</name>
</gene>
<comment type="caution">
    <text evidence="1">The sequence shown here is derived from an EMBL/GenBank/DDBJ whole genome shotgun (WGS) entry which is preliminary data.</text>
</comment>
<name>A0ACA9Y546_9ASCO</name>
<sequence>MGISIFVRDSFWGRLIYHLSSHKYFYHKEESLDYVIPDKYLQKVMSVESDNNKAEVNNEQGVQLESDNSGTTSSDERIIVTWDGEDDPNNPKNWPMYLKVLIIIQVCFLTIVVYMSSAIFTPGIEVMMEDLKISRVEATLPMTMFVIGYGIGPMFLSPMSESAVFGRTNIYIITLFLFFILQIPISIVNNIGGLAVLRFFSGIVASPSLATGAASMGDITKMPYLPITIAIWSVSAVCGPSLGPIFGSVLVIKRDWHWTFWLIAMTSGISLIIFSICLPETFEKTLLLRKARRLRKVTGNPNIVSEGELENENLNIREMTVDILWRPFEISFFEPVVLLINIYIALIYSMIYLWFEAFPIAYLETYHFTLVTMGVAYMSVAVGVFVGASIYVVLIYKKFIIPFFEQKPISPETFIPIMIVGSIIMPMGIFVFGWTVSPDTHWIGSMIGAGLFSVGSFITFQSSFLYLANSFPRYLASVFAGNALFRSDIAAVFPLFGDALFNNLATEKFPVGWGSSVIAFICVGMILVPVLFYLNGPKLRARSKYSGFHHR</sequence>
<keyword evidence="2" id="KW-1185">Reference proteome</keyword>
<organism evidence="1 2">
    <name type="scientific">[Candida] jaroonii</name>
    <dbReference type="NCBI Taxonomy" id="467808"/>
    <lineage>
        <taxon>Eukaryota</taxon>
        <taxon>Fungi</taxon>
        <taxon>Dikarya</taxon>
        <taxon>Ascomycota</taxon>
        <taxon>Saccharomycotina</taxon>
        <taxon>Pichiomycetes</taxon>
        <taxon>Debaryomycetaceae</taxon>
        <taxon>Yamadazyma</taxon>
    </lineage>
</organism>
<accession>A0ACA9Y546</accession>
<reference evidence="1" key="1">
    <citation type="submission" date="2022-06" db="EMBL/GenBank/DDBJ databases">
        <authorList>
            <person name="Legras J.-L."/>
            <person name="Devillers H."/>
            <person name="Grondin C."/>
        </authorList>
    </citation>
    <scope>NUCLEOTIDE SEQUENCE</scope>
    <source>
        <strain evidence="1">CLIB 1444</strain>
    </source>
</reference>
<protein>
    <submittedName>
        <fullName evidence="1">Fluconazole resistance protein 1</fullName>
    </submittedName>
</protein>
<dbReference type="EMBL" id="CALSDN010000003">
    <property type="protein sequence ID" value="CAH6720088.1"/>
    <property type="molecule type" value="Genomic_DNA"/>
</dbReference>